<reference evidence="4 5" key="1">
    <citation type="submission" date="2016-11" db="EMBL/GenBank/DDBJ databases">
        <authorList>
            <person name="Jaros S."/>
            <person name="Januszkiewicz K."/>
            <person name="Wedrychowicz H."/>
        </authorList>
    </citation>
    <scope>NUCLEOTIDE SEQUENCE [LARGE SCALE GENOMIC DNA]</scope>
    <source>
        <strain evidence="4 5">OK807</strain>
    </source>
</reference>
<evidence type="ECO:0000256" key="2">
    <source>
        <dbReference type="SAM" id="MobiDB-lite"/>
    </source>
</evidence>
<evidence type="ECO:0000313" key="5">
    <source>
        <dbReference type="Proteomes" id="UP000181909"/>
    </source>
</evidence>
<feature type="region of interest" description="Disordered" evidence="2">
    <location>
        <begin position="1"/>
        <end position="57"/>
    </location>
</feature>
<proteinExistence type="predicted"/>
<accession>A0A1K1UBF9</accession>
<evidence type="ECO:0000256" key="1">
    <source>
        <dbReference type="ARBA" id="ARBA00023002"/>
    </source>
</evidence>
<sequence>MPEEPRPAPENGSGPAERGKRGDTGARSVAGSNVGAMTTNGSDSAAKPPAKDPWDLPDVSGLTVGVLGGTGPQGRGLAYRFARAGQQVIIGSRAADRARGAAEELGHGVEGADNAECARRSDIVIVAVPWDGHAKTLESLRDELAGKLVIDCVNPLGFDKKGAYALKPEEGSAAEQAAALLPESRVTAAFHHLSAVLLQDETVEEIDTDVLVLGEARADTDLVQALAGRIPGMRGIFAGRLRNAHQVESLVANLISVNRRYKAHAGLRTTDV</sequence>
<dbReference type="GO" id="GO:0052851">
    <property type="term" value="F:ferric-chelate reductase (NADPH) activity"/>
    <property type="evidence" value="ECO:0007669"/>
    <property type="project" value="TreeGrafter"/>
</dbReference>
<dbReference type="GO" id="GO:0070967">
    <property type="term" value="F:coenzyme F420 binding"/>
    <property type="evidence" value="ECO:0007669"/>
    <property type="project" value="InterPro"/>
</dbReference>
<dbReference type="Pfam" id="PF03807">
    <property type="entry name" value="F420_oxidored"/>
    <property type="match status" value="1"/>
</dbReference>
<evidence type="ECO:0000313" key="4">
    <source>
        <dbReference type="EMBL" id="SFX09715.1"/>
    </source>
</evidence>
<feature type="domain" description="Pyrroline-5-carboxylate reductase catalytic N-terminal" evidence="3">
    <location>
        <begin position="63"/>
        <end position="155"/>
    </location>
</feature>
<dbReference type="GO" id="GO:0005886">
    <property type="term" value="C:plasma membrane"/>
    <property type="evidence" value="ECO:0007669"/>
    <property type="project" value="TreeGrafter"/>
</dbReference>
<evidence type="ECO:0000259" key="3">
    <source>
        <dbReference type="Pfam" id="PF03807"/>
    </source>
</evidence>
<dbReference type="InterPro" id="IPR010185">
    <property type="entry name" value="NpdG"/>
</dbReference>
<dbReference type="GO" id="GO:0008823">
    <property type="term" value="F:cupric reductase (NADH) activity"/>
    <property type="evidence" value="ECO:0007669"/>
    <property type="project" value="TreeGrafter"/>
</dbReference>
<dbReference type="GO" id="GO:0016651">
    <property type="term" value="F:oxidoreductase activity, acting on NAD(P)H"/>
    <property type="evidence" value="ECO:0007669"/>
    <property type="project" value="InterPro"/>
</dbReference>
<dbReference type="GO" id="GO:0050661">
    <property type="term" value="F:NADP binding"/>
    <property type="evidence" value="ECO:0007669"/>
    <property type="project" value="InterPro"/>
</dbReference>
<name>A0A1K1UBF9_STRAR</name>
<dbReference type="InterPro" id="IPR036291">
    <property type="entry name" value="NAD(P)-bd_dom_sf"/>
</dbReference>
<organism evidence="4 5">
    <name type="scientific">Streptomyces atratus</name>
    <dbReference type="NCBI Taxonomy" id="1893"/>
    <lineage>
        <taxon>Bacteria</taxon>
        <taxon>Bacillati</taxon>
        <taxon>Actinomycetota</taxon>
        <taxon>Actinomycetes</taxon>
        <taxon>Kitasatosporales</taxon>
        <taxon>Streptomycetaceae</taxon>
        <taxon>Streptomyces</taxon>
    </lineage>
</organism>
<dbReference type="Proteomes" id="UP000181909">
    <property type="component" value="Unassembled WGS sequence"/>
</dbReference>
<keyword evidence="1" id="KW-0560">Oxidoreductase</keyword>
<gene>
    <name evidence="4" type="ORF">SAMN02787144_1001467</name>
</gene>
<dbReference type="STRING" id="1893.SAMN02787144_1001467"/>
<protein>
    <recommendedName>
        <fullName evidence="3">Pyrroline-5-carboxylate reductase catalytic N-terminal domain-containing protein</fullName>
    </recommendedName>
</protein>
<dbReference type="EMBL" id="FPJO01000001">
    <property type="protein sequence ID" value="SFX09715.1"/>
    <property type="molecule type" value="Genomic_DNA"/>
</dbReference>
<dbReference type="InterPro" id="IPR028939">
    <property type="entry name" value="P5C_Rdtase_cat_N"/>
</dbReference>
<dbReference type="AlphaFoldDB" id="A0A1K1UBF9"/>
<dbReference type="PANTHER" id="PTHR14239">
    <property type="entry name" value="DUDULIN-RELATED"/>
    <property type="match status" value="1"/>
</dbReference>
<dbReference type="PANTHER" id="PTHR14239:SF0">
    <property type="entry name" value="F420-DEPENDENT NADP REDUCTASE"/>
    <property type="match status" value="1"/>
</dbReference>
<dbReference type="SUPFAM" id="SSF51735">
    <property type="entry name" value="NAD(P)-binding Rossmann-fold domains"/>
    <property type="match status" value="1"/>
</dbReference>
<dbReference type="GO" id="GO:0015677">
    <property type="term" value="P:copper ion import"/>
    <property type="evidence" value="ECO:0007669"/>
    <property type="project" value="TreeGrafter"/>
</dbReference>
<dbReference type="NCBIfam" id="TIGR01915">
    <property type="entry name" value="npdG"/>
    <property type="match status" value="1"/>
</dbReference>
<dbReference type="GO" id="GO:0006740">
    <property type="term" value="P:NADPH regeneration"/>
    <property type="evidence" value="ECO:0007669"/>
    <property type="project" value="InterPro"/>
</dbReference>
<dbReference type="InterPro" id="IPR051267">
    <property type="entry name" value="STEAP_metalloreductase"/>
</dbReference>
<dbReference type="Gene3D" id="3.40.50.720">
    <property type="entry name" value="NAD(P)-binding Rossmann-like Domain"/>
    <property type="match status" value="1"/>
</dbReference>